<gene>
    <name evidence="1" type="ORF">CLV60_104234</name>
</gene>
<dbReference type="OrthoDB" id="965118at2"/>
<organism evidence="1 2">
    <name type="scientific">Dyadobacter jiangsuensis</name>
    <dbReference type="NCBI Taxonomy" id="1591085"/>
    <lineage>
        <taxon>Bacteria</taxon>
        <taxon>Pseudomonadati</taxon>
        <taxon>Bacteroidota</taxon>
        <taxon>Cytophagia</taxon>
        <taxon>Cytophagales</taxon>
        <taxon>Spirosomataceae</taxon>
        <taxon>Dyadobacter</taxon>
    </lineage>
</organism>
<keyword evidence="2" id="KW-1185">Reference proteome</keyword>
<evidence type="ECO:0000313" key="1">
    <source>
        <dbReference type="EMBL" id="PSL30292.1"/>
    </source>
</evidence>
<dbReference type="RefSeq" id="WP_106595180.1">
    <property type="nucleotide sequence ID" value="NZ_PYAS01000004.1"/>
</dbReference>
<reference evidence="1 2" key="1">
    <citation type="submission" date="2018-03" db="EMBL/GenBank/DDBJ databases">
        <title>Genomic Encyclopedia of Archaeal and Bacterial Type Strains, Phase II (KMG-II): from individual species to whole genera.</title>
        <authorList>
            <person name="Goeker M."/>
        </authorList>
    </citation>
    <scope>NUCLEOTIDE SEQUENCE [LARGE SCALE GENOMIC DNA]</scope>
    <source>
        <strain evidence="1 2">DSM 29057</strain>
    </source>
</reference>
<protein>
    <submittedName>
        <fullName evidence="1">Uncharacterized protein</fullName>
    </submittedName>
</protein>
<comment type="caution">
    <text evidence="1">The sequence shown here is derived from an EMBL/GenBank/DDBJ whole genome shotgun (WGS) entry which is preliminary data.</text>
</comment>
<proteinExistence type="predicted"/>
<dbReference type="EMBL" id="PYAS01000004">
    <property type="protein sequence ID" value="PSL30292.1"/>
    <property type="molecule type" value="Genomic_DNA"/>
</dbReference>
<accession>A0A2P8G8I3</accession>
<name>A0A2P8G8I3_9BACT</name>
<evidence type="ECO:0000313" key="2">
    <source>
        <dbReference type="Proteomes" id="UP000241964"/>
    </source>
</evidence>
<dbReference type="Proteomes" id="UP000241964">
    <property type="component" value="Unassembled WGS sequence"/>
</dbReference>
<sequence>MDHKNVIKSFHRVSERREPVKDRDAFLKKMDRLFEELDAELPDIEMSEDEIQAEINAYRDEKRRNG</sequence>
<dbReference type="AlphaFoldDB" id="A0A2P8G8I3"/>